<evidence type="ECO:0000256" key="1">
    <source>
        <dbReference type="SAM" id="MobiDB-lite"/>
    </source>
</evidence>
<name>A0AAN7KUF7_9MYRT</name>
<comment type="caution">
    <text evidence="2">The sequence shown here is derived from an EMBL/GenBank/DDBJ whole genome shotgun (WGS) entry which is preliminary data.</text>
</comment>
<dbReference type="PANTHER" id="PTHR34193:SF1">
    <property type="entry name" value="EXPRESSED PROTEIN"/>
    <property type="match status" value="1"/>
</dbReference>
<evidence type="ECO:0000313" key="3">
    <source>
        <dbReference type="Proteomes" id="UP001345219"/>
    </source>
</evidence>
<proteinExistence type="predicted"/>
<gene>
    <name evidence="2" type="ORF">SAY87_028295</name>
</gene>
<reference evidence="2 3" key="1">
    <citation type="journal article" date="2023" name="Hortic Res">
        <title>Pangenome of water caltrop reveals structural variations and asymmetric subgenome divergence after allopolyploidization.</title>
        <authorList>
            <person name="Zhang X."/>
            <person name="Chen Y."/>
            <person name="Wang L."/>
            <person name="Yuan Y."/>
            <person name="Fang M."/>
            <person name="Shi L."/>
            <person name="Lu R."/>
            <person name="Comes H.P."/>
            <person name="Ma Y."/>
            <person name="Chen Y."/>
            <person name="Huang G."/>
            <person name="Zhou Y."/>
            <person name="Zheng Z."/>
            <person name="Qiu Y."/>
        </authorList>
    </citation>
    <scope>NUCLEOTIDE SEQUENCE [LARGE SCALE GENOMIC DNA]</scope>
    <source>
        <tissue evidence="2">Roots</tissue>
    </source>
</reference>
<keyword evidence="3" id="KW-1185">Reference proteome</keyword>
<sequence>MGVLRIVLDNCYTLISFMSLKSHSYNPSTIRHIRCSGDSIMDLSSQACRTTQDYASFRTQDITGFSRLSCEPVADDRYQSLSGASRTKAVAQGQRELMEMVKNMPESCHELSLQDLVEKPTKSPDDCTFSKGEKALSSSKMGNKRQNSQKGHLDSKAQMMRSGSLENGGFLLKMVFPASSLGSRSVKGSIRSSNGSNNDSNRRCVSFNSISILKNP</sequence>
<evidence type="ECO:0000313" key="2">
    <source>
        <dbReference type="EMBL" id="KAK4773276.1"/>
    </source>
</evidence>
<dbReference type="Proteomes" id="UP001345219">
    <property type="component" value="Chromosome 22"/>
</dbReference>
<feature type="region of interest" description="Disordered" evidence="1">
    <location>
        <begin position="119"/>
        <end position="157"/>
    </location>
</feature>
<dbReference type="EMBL" id="JAXIOK010000004">
    <property type="protein sequence ID" value="KAK4773276.1"/>
    <property type="molecule type" value="Genomic_DNA"/>
</dbReference>
<accession>A0AAN7KUF7</accession>
<protein>
    <submittedName>
        <fullName evidence="2">Uncharacterized protein</fullName>
    </submittedName>
</protein>
<dbReference type="PANTHER" id="PTHR34193">
    <property type="entry name" value="OS11G0199801 PROTEIN"/>
    <property type="match status" value="1"/>
</dbReference>
<feature type="compositionally biased region" description="Polar residues" evidence="1">
    <location>
        <begin position="136"/>
        <end position="150"/>
    </location>
</feature>
<dbReference type="AlphaFoldDB" id="A0AAN7KUF7"/>
<organism evidence="2 3">
    <name type="scientific">Trapa incisa</name>
    <dbReference type="NCBI Taxonomy" id="236973"/>
    <lineage>
        <taxon>Eukaryota</taxon>
        <taxon>Viridiplantae</taxon>
        <taxon>Streptophyta</taxon>
        <taxon>Embryophyta</taxon>
        <taxon>Tracheophyta</taxon>
        <taxon>Spermatophyta</taxon>
        <taxon>Magnoliopsida</taxon>
        <taxon>eudicotyledons</taxon>
        <taxon>Gunneridae</taxon>
        <taxon>Pentapetalae</taxon>
        <taxon>rosids</taxon>
        <taxon>malvids</taxon>
        <taxon>Myrtales</taxon>
        <taxon>Lythraceae</taxon>
        <taxon>Trapa</taxon>
    </lineage>
</organism>